<dbReference type="InterPro" id="IPR045249">
    <property type="entry name" value="HARBI1-like"/>
</dbReference>
<evidence type="ECO:0000256" key="4">
    <source>
        <dbReference type="ARBA" id="ARBA00022722"/>
    </source>
</evidence>
<evidence type="ECO:0000313" key="9">
    <source>
        <dbReference type="EMBL" id="KAB0805451.1"/>
    </source>
</evidence>
<dbReference type="GO" id="GO:0016787">
    <property type="term" value="F:hydrolase activity"/>
    <property type="evidence" value="ECO:0007669"/>
    <property type="project" value="UniProtKB-KW"/>
</dbReference>
<keyword evidence="4" id="KW-0540">Nuclease</keyword>
<dbReference type="GO" id="GO:0005634">
    <property type="term" value="C:nucleus"/>
    <property type="evidence" value="ECO:0007669"/>
    <property type="project" value="UniProtKB-SubCell"/>
</dbReference>
<evidence type="ECO:0000256" key="7">
    <source>
        <dbReference type="ARBA" id="ARBA00023242"/>
    </source>
</evidence>
<feature type="domain" description="DDE Tnp4" evidence="8">
    <location>
        <begin position="182"/>
        <end position="340"/>
    </location>
</feature>
<name>A0A5N4B763_PHOPY</name>
<comment type="subcellular location">
    <subcellularLocation>
        <location evidence="2">Nucleus</location>
    </subcellularLocation>
</comment>
<dbReference type="AlphaFoldDB" id="A0A5N4B763"/>
<gene>
    <name evidence="9" type="ORF">PPYR_02421</name>
</gene>
<evidence type="ECO:0000313" key="10">
    <source>
        <dbReference type="Proteomes" id="UP000327044"/>
    </source>
</evidence>
<keyword evidence="10" id="KW-1185">Reference proteome</keyword>
<dbReference type="InParanoid" id="A0A5N4B763"/>
<dbReference type="PANTHER" id="PTHR22930:SF269">
    <property type="entry name" value="NUCLEASE HARBI1-LIKE PROTEIN"/>
    <property type="match status" value="1"/>
</dbReference>
<dbReference type="GO" id="GO:0046872">
    <property type="term" value="F:metal ion binding"/>
    <property type="evidence" value="ECO:0007669"/>
    <property type="project" value="UniProtKB-KW"/>
</dbReference>
<organism evidence="9 10">
    <name type="scientific">Photinus pyralis</name>
    <name type="common">Common eastern firefly</name>
    <name type="synonym">Lampyris pyralis</name>
    <dbReference type="NCBI Taxonomy" id="7054"/>
    <lineage>
        <taxon>Eukaryota</taxon>
        <taxon>Metazoa</taxon>
        <taxon>Ecdysozoa</taxon>
        <taxon>Arthropoda</taxon>
        <taxon>Hexapoda</taxon>
        <taxon>Insecta</taxon>
        <taxon>Pterygota</taxon>
        <taxon>Neoptera</taxon>
        <taxon>Endopterygota</taxon>
        <taxon>Coleoptera</taxon>
        <taxon>Polyphaga</taxon>
        <taxon>Elateriformia</taxon>
        <taxon>Elateroidea</taxon>
        <taxon>Lampyridae</taxon>
        <taxon>Lampyrinae</taxon>
        <taxon>Photinus</taxon>
    </lineage>
</organism>
<keyword evidence="5" id="KW-0479">Metal-binding</keyword>
<dbReference type="Pfam" id="PF13359">
    <property type="entry name" value="DDE_Tnp_4"/>
    <property type="match status" value="1"/>
</dbReference>
<evidence type="ECO:0000256" key="1">
    <source>
        <dbReference type="ARBA" id="ARBA00001968"/>
    </source>
</evidence>
<dbReference type="PANTHER" id="PTHR22930">
    <property type="match status" value="1"/>
</dbReference>
<comment type="cofactor">
    <cofactor evidence="1">
        <name>a divalent metal cation</name>
        <dbReference type="ChEBI" id="CHEBI:60240"/>
    </cofactor>
</comment>
<accession>A0A5N4B763</accession>
<reference evidence="9 10" key="1">
    <citation type="journal article" date="2018" name="Elife">
        <title>Firefly genomes illuminate parallel origins of bioluminescence in beetles.</title>
        <authorList>
            <person name="Fallon T.R."/>
            <person name="Lower S.E."/>
            <person name="Chang C.H."/>
            <person name="Bessho-Uehara M."/>
            <person name="Martin G.J."/>
            <person name="Bewick A.J."/>
            <person name="Behringer M."/>
            <person name="Debat H.J."/>
            <person name="Wong I."/>
            <person name="Day J.C."/>
            <person name="Suvorov A."/>
            <person name="Silva C.J."/>
            <person name="Stanger-Hall K.F."/>
            <person name="Hall D.W."/>
            <person name="Schmitz R.J."/>
            <person name="Nelson D.R."/>
            <person name="Lewis S.M."/>
            <person name="Shigenobu S."/>
            <person name="Bybee S.M."/>
            <person name="Larracuente A.M."/>
            <person name="Oba Y."/>
            <person name="Weng J.K."/>
        </authorList>
    </citation>
    <scope>NUCLEOTIDE SEQUENCE [LARGE SCALE GENOMIC DNA]</scope>
    <source>
        <strain evidence="9">1611_PpyrPB1</strain>
        <tissue evidence="9">Whole body</tissue>
    </source>
</reference>
<keyword evidence="6" id="KW-0378">Hydrolase</keyword>
<proteinExistence type="inferred from homology"/>
<evidence type="ECO:0000259" key="8">
    <source>
        <dbReference type="Pfam" id="PF13359"/>
    </source>
</evidence>
<evidence type="ECO:0000256" key="5">
    <source>
        <dbReference type="ARBA" id="ARBA00022723"/>
    </source>
</evidence>
<evidence type="ECO:0000256" key="2">
    <source>
        <dbReference type="ARBA" id="ARBA00004123"/>
    </source>
</evidence>
<dbReference type="EMBL" id="VVIM01000001">
    <property type="protein sequence ID" value="KAB0805451.1"/>
    <property type="molecule type" value="Genomic_DNA"/>
</dbReference>
<evidence type="ECO:0000256" key="6">
    <source>
        <dbReference type="ARBA" id="ARBA00022801"/>
    </source>
</evidence>
<evidence type="ECO:0000256" key="3">
    <source>
        <dbReference type="ARBA" id="ARBA00006958"/>
    </source>
</evidence>
<sequence>MAAFILHNFCTERCEEIPEVNADNNCENDADAENNNIARPDYRTGIDKHLQGASDNLVKEMCSHDPEKFFNFFRMTRETFDELLRLVGPKIEKQNVIRESVHPSICLQITLRYLASGDSMMSMHYMFRVGKNTVSQIIAETCQVIWDTLKPIVFVEPCAENWKKIAREFEVKWNFKNCIGAIDGKHVVMQALPNSGSTYYNYKGSHSYNLLAIADANYQFVMVDIGGEGRQSDSGIFKCSAMGQGFDQKIFNLPDPDEVPYVLVADEAFPLTEYMMRPYPRRGQLDMRKKVFNYRLSRARRVVESSFGLLAGRWRIFRKPIIASSTTIKKIIQSTVCLHNFILMKNEADYNIRVTENTGDIVMGNLCEINSTGSNTYSRNASTIREKFADYFSGLGARNVYKTGGGVDKPVLITETDQKIKEIIGISLEGLINQFDSDVIEVVNDGADVTVESMKWSGWTPDKLKTIKTPVLTVAQDKTVHCTVVSSDELNEIESIADDNNMNDTELSDVVPMASNDQSDTGKPSVPVTTTTPIAVKRKRITNVRTAKKGKNDLTNDCREKINALSHARLELINLQIQAQTQQIKLQHEEHLQKIKHNETAITN</sequence>
<dbReference type="InterPro" id="IPR027806">
    <property type="entry name" value="HARBI1_dom"/>
</dbReference>
<protein>
    <recommendedName>
        <fullName evidence="8">DDE Tnp4 domain-containing protein</fullName>
    </recommendedName>
</protein>
<dbReference type="GO" id="GO:0004518">
    <property type="term" value="F:nuclease activity"/>
    <property type="evidence" value="ECO:0007669"/>
    <property type="project" value="UniProtKB-KW"/>
</dbReference>
<comment type="caution">
    <text evidence="9">The sequence shown here is derived from an EMBL/GenBank/DDBJ whole genome shotgun (WGS) entry which is preliminary data.</text>
</comment>
<keyword evidence="7" id="KW-0539">Nucleus</keyword>
<dbReference type="Proteomes" id="UP000327044">
    <property type="component" value="Unassembled WGS sequence"/>
</dbReference>
<comment type="similarity">
    <text evidence="3">Belongs to the HARBI1 family.</text>
</comment>